<protein>
    <submittedName>
        <fullName evidence="6">ABC transporter, ATP-binding protein, putative</fullName>
    </submittedName>
</protein>
<dbReference type="PROSITE" id="PS50893">
    <property type="entry name" value="ABC_TRANSPORTER_2"/>
    <property type="match status" value="1"/>
</dbReference>
<dbReference type="SMART" id="SM00382">
    <property type="entry name" value="AAA"/>
    <property type="match status" value="1"/>
</dbReference>
<gene>
    <name evidence="6" type="ordered locus">RD1_4201</name>
</gene>
<dbReference type="EMBL" id="CP000362">
    <property type="protein sequence ID" value="ABG33639.1"/>
    <property type="molecule type" value="Genomic_DNA"/>
</dbReference>
<keyword evidence="4 6" id="KW-0067">ATP-binding</keyword>
<evidence type="ECO:0000256" key="4">
    <source>
        <dbReference type="ARBA" id="ARBA00022840"/>
    </source>
</evidence>
<dbReference type="AlphaFoldDB" id="Q160F4"/>
<dbReference type="InterPro" id="IPR027417">
    <property type="entry name" value="P-loop_NTPase"/>
</dbReference>
<feature type="domain" description="ABC transporter" evidence="5">
    <location>
        <begin position="10"/>
        <end position="233"/>
    </location>
</feature>
<keyword evidence="2" id="KW-0813">Transport</keyword>
<dbReference type="Proteomes" id="UP000007029">
    <property type="component" value="Chromosome"/>
</dbReference>
<dbReference type="SUPFAM" id="SSF52540">
    <property type="entry name" value="P-loop containing nucleoside triphosphate hydrolases"/>
    <property type="match status" value="1"/>
</dbReference>
<organism evidence="6 7">
    <name type="scientific">Roseobacter denitrificans (strain ATCC 33942 / OCh 114)</name>
    <name type="common">Erythrobacter sp. (strain OCh 114)</name>
    <name type="synonym">Roseobacter denitrificans</name>
    <dbReference type="NCBI Taxonomy" id="375451"/>
    <lineage>
        <taxon>Bacteria</taxon>
        <taxon>Pseudomonadati</taxon>
        <taxon>Pseudomonadota</taxon>
        <taxon>Alphaproteobacteria</taxon>
        <taxon>Rhodobacterales</taxon>
        <taxon>Roseobacteraceae</taxon>
        <taxon>Roseobacter</taxon>
    </lineage>
</organism>
<dbReference type="InterPro" id="IPR003593">
    <property type="entry name" value="AAA+_ATPase"/>
</dbReference>
<dbReference type="GO" id="GO:0005524">
    <property type="term" value="F:ATP binding"/>
    <property type="evidence" value="ECO:0007669"/>
    <property type="project" value="UniProtKB-KW"/>
</dbReference>
<dbReference type="PANTHER" id="PTHR43335:SF2">
    <property type="entry name" value="ABC TRANSPORTER, ATP-BINDING PROTEIN"/>
    <property type="match status" value="1"/>
</dbReference>
<dbReference type="GO" id="GO:0016887">
    <property type="term" value="F:ATP hydrolysis activity"/>
    <property type="evidence" value="ECO:0007669"/>
    <property type="project" value="InterPro"/>
</dbReference>
<dbReference type="KEGG" id="rde:RD1_4201"/>
<name>Q160F4_ROSDO</name>
<dbReference type="PROSITE" id="PS00211">
    <property type="entry name" value="ABC_TRANSPORTER_1"/>
    <property type="match status" value="1"/>
</dbReference>
<dbReference type="InterPro" id="IPR017871">
    <property type="entry name" value="ABC_transporter-like_CS"/>
</dbReference>
<sequence>MASKNRDLALCATGLAKRFGAVQAVSDISLQVEAGSALGLLGPNGAGKSTTLSMLMGLMTPDQGSAQIFGHPAGSAAARKLTGATPQATDFPDQLTPRELLDYTAACYGRQPRSDEVSAQFGLNTLIDRRVAGFSGGELRRVALALAFVGAPGLVFLDEPTTGLDAEARAAFRTVAKAYVATGGALVLTSHHWDEIEAICDSITLIDRGESVLNARINDMRARANTKRLSFSLPEGTVAPQWMQAVRDGHRWHMDARDCDVVLRRMVHEELPFHDLSLEPLTLQGLIDRTRHKETST</sequence>
<evidence type="ECO:0000256" key="3">
    <source>
        <dbReference type="ARBA" id="ARBA00022741"/>
    </source>
</evidence>
<dbReference type="PANTHER" id="PTHR43335">
    <property type="entry name" value="ABC TRANSPORTER, ATP-BINDING PROTEIN"/>
    <property type="match status" value="1"/>
</dbReference>
<dbReference type="STRING" id="375451.RD1_4201"/>
<evidence type="ECO:0000259" key="5">
    <source>
        <dbReference type="PROSITE" id="PS50893"/>
    </source>
</evidence>
<dbReference type="Gene3D" id="3.40.50.300">
    <property type="entry name" value="P-loop containing nucleotide triphosphate hydrolases"/>
    <property type="match status" value="1"/>
</dbReference>
<evidence type="ECO:0000256" key="2">
    <source>
        <dbReference type="ARBA" id="ARBA00022448"/>
    </source>
</evidence>
<dbReference type="CDD" id="cd03230">
    <property type="entry name" value="ABC_DR_subfamily_A"/>
    <property type="match status" value="1"/>
</dbReference>
<dbReference type="eggNOG" id="COG1131">
    <property type="taxonomic scope" value="Bacteria"/>
</dbReference>
<evidence type="ECO:0000313" key="6">
    <source>
        <dbReference type="EMBL" id="ABG33639.1"/>
    </source>
</evidence>
<proteinExistence type="inferred from homology"/>
<evidence type="ECO:0000313" key="7">
    <source>
        <dbReference type="Proteomes" id="UP000007029"/>
    </source>
</evidence>
<dbReference type="InterPro" id="IPR003439">
    <property type="entry name" value="ABC_transporter-like_ATP-bd"/>
</dbReference>
<dbReference type="Pfam" id="PF00005">
    <property type="entry name" value="ABC_tran"/>
    <property type="match status" value="1"/>
</dbReference>
<dbReference type="OrthoDB" id="9778547at2"/>
<keyword evidence="7" id="KW-1185">Reference proteome</keyword>
<dbReference type="HOGENOM" id="CLU_000604_1_2_5"/>
<comment type="similarity">
    <text evidence="1">Belongs to the ABC transporter superfamily.</text>
</comment>
<keyword evidence="3" id="KW-0547">Nucleotide-binding</keyword>
<accession>Q160F4</accession>
<evidence type="ECO:0000256" key="1">
    <source>
        <dbReference type="ARBA" id="ARBA00005417"/>
    </source>
</evidence>
<reference evidence="6 7" key="1">
    <citation type="journal article" date="2007" name="J. Bacteriol.">
        <title>The complete genome sequence of Roseobacter denitrificans reveals a mixotrophic rather than photosynthetic metabolism.</title>
        <authorList>
            <person name="Swingley W.D."/>
            <person name="Sadekar S."/>
            <person name="Mastrian S.D."/>
            <person name="Matthies H.J."/>
            <person name="Hao J."/>
            <person name="Ramos H."/>
            <person name="Acharya C.R."/>
            <person name="Conrad A.L."/>
            <person name="Taylor H.L."/>
            <person name="Dejesa L.C."/>
            <person name="Shah M.K."/>
            <person name="O'huallachain M.E."/>
            <person name="Lince M.T."/>
            <person name="Blankenship R.E."/>
            <person name="Beatty J.T."/>
            <person name="Touchman J.W."/>
        </authorList>
    </citation>
    <scope>NUCLEOTIDE SEQUENCE [LARGE SCALE GENOMIC DNA]</scope>
    <source>
        <strain evidence="7">ATCC 33942 / OCh 114</strain>
    </source>
</reference>
<dbReference type="RefSeq" id="WP_011570249.1">
    <property type="nucleotide sequence ID" value="NC_008209.1"/>
</dbReference>